<dbReference type="Gene3D" id="2.60.40.10">
    <property type="entry name" value="Immunoglobulins"/>
    <property type="match status" value="1"/>
</dbReference>
<reference evidence="1 2" key="1">
    <citation type="submission" date="2019-08" db="EMBL/GenBank/DDBJ databases">
        <title>In-depth cultivation of the pig gut microbiome towards novel bacterial diversity and tailored functional studies.</title>
        <authorList>
            <person name="Wylensek D."/>
            <person name="Hitch T.C.A."/>
            <person name="Clavel T."/>
        </authorList>
    </citation>
    <scope>NUCLEOTIDE SEQUENCE [LARGE SCALE GENOMIC DNA]</scope>
    <source>
        <strain evidence="1 2">WCA-693-APC-5D-A</strain>
    </source>
</reference>
<keyword evidence="2" id="KW-1185">Reference proteome</keyword>
<name>A0A6I2UF81_9FIRM</name>
<dbReference type="EMBL" id="VUNR01000005">
    <property type="protein sequence ID" value="MSU08224.1"/>
    <property type="molecule type" value="Genomic_DNA"/>
</dbReference>
<dbReference type="Proteomes" id="UP000433181">
    <property type="component" value="Unassembled WGS sequence"/>
</dbReference>
<organism evidence="1 2">
    <name type="scientific">Anaerovibrio slackiae</name>
    <dbReference type="NCBI Taxonomy" id="2652309"/>
    <lineage>
        <taxon>Bacteria</taxon>
        <taxon>Bacillati</taxon>
        <taxon>Bacillota</taxon>
        <taxon>Negativicutes</taxon>
        <taxon>Selenomonadales</taxon>
        <taxon>Selenomonadaceae</taxon>
        <taxon>Anaerovibrio</taxon>
    </lineage>
</organism>
<dbReference type="SUPFAM" id="SSF49265">
    <property type="entry name" value="Fibronectin type III"/>
    <property type="match status" value="1"/>
</dbReference>
<protein>
    <submittedName>
        <fullName evidence="1">Fibronectin type III domain-containing protein</fullName>
    </submittedName>
</protein>
<evidence type="ECO:0000313" key="1">
    <source>
        <dbReference type="EMBL" id="MSU08224.1"/>
    </source>
</evidence>
<dbReference type="InterPro" id="IPR013783">
    <property type="entry name" value="Ig-like_fold"/>
</dbReference>
<evidence type="ECO:0000313" key="2">
    <source>
        <dbReference type="Proteomes" id="UP000433181"/>
    </source>
</evidence>
<proteinExistence type="predicted"/>
<dbReference type="InterPro" id="IPR036116">
    <property type="entry name" value="FN3_sf"/>
</dbReference>
<dbReference type="RefSeq" id="WP_154406383.1">
    <property type="nucleotide sequence ID" value="NZ_VUNR01000005.1"/>
</dbReference>
<gene>
    <name evidence="1" type="ORF">FYJ84_04370</name>
</gene>
<comment type="caution">
    <text evidence="1">The sequence shown here is derived from an EMBL/GenBank/DDBJ whole genome shotgun (WGS) entry which is preliminary data.</text>
</comment>
<dbReference type="GeneID" id="96778141"/>
<sequence>MNLKAELLNQSIHLTWDANADPDLKGYNVYMGINGCEKSSCELVAKAHSSNTIIIPIESAEDYIFYVEAVDTAGNISEHAAYVNVHLDPLPAVTGFYAVKNGDNINFYWDKAGDCNYEIRWGNSWKTGQLVAKVNSNVYTHFFPLIGTYSFFIKAYDGLGLYSRDASYVRITLTPAVTRNIIAEFDERANGWRGAKNLTYVGDNCLIKGSSAVSGEYYTNIRLDKEVEARNWVEFDIISLASDYTWVTANTDWQDGDYAWLQTEGNYRWCDAEKAWTDYEFSWKENADEYPVEVSNYIAQYKGVDDYLYTFDLNENTDGAKVATGITYADGKFRQGAVINNGVTLDYAVNIPAEFNLSFNAKHHEIIDKHIVYMTLEGSNGWMRVEYKDGIVSLLDSAQNRIEIPMRNYGEDALNFYIQQKADERILTVNSIANGKTMSASLPLGPMGTFTEMRLRP</sequence>
<dbReference type="AlphaFoldDB" id="A0A6I2UF81"/>
<accession>A0A6I2UF81</accession>